<sequence length="1484" mass="166442">MEFFTFMLTDKDSNLARFGVCLNFLRPIGRRKSSYTADVARRRIASFKSALQHPELKVENNRLRSCDDFWDSSSSSASSEFVGSQTIDKPERPYTHTLTSICLVSRYQFFKKFGSCLRFLYVLIQKLHEGCKPRRSGRQTVWSVLTGAIESPALLTVRKSVEEIDTWILRLLSVPAPIAGKTAVYAYLQPLEFTPPLVFALPDENRFSLADYSLCLPLRLLGVEKFLKVFFALLLEQKVVLESSHHDRLTTCVMAFTALCYPLQYLFAVIPLLPSSLKGAEQLLQAPSPYIIGLPRNFRDSRLSFHLPKDVLLVDLDTQELYGQGAQDPIPKLPQNEEKKLISQLNRVLERLNGLKGGSVEEKEMRSPSDRTSISDLNSFESPFHDLDEESLNLALRVVMVMFFKSPNVLGGFREYTRTVRIYPRPVVAFQYERFMKSRPEPSPFTVVLAKTQAVEYFAEWILIPDNLVYQKLDDESLLLVEIGDKDKWFSDTLYTIPFHLWTERFDRGLLRPVVELFFSSTQHNNVLPEWSVNKQLMIKPSPSAILSSTSGACEIITTSGSDTPTDVSASNGNSSADTDAEPTSDVGSGKEISDKPQRSGGRDREETLFSSVTLSTPENVECMQFGKELPSNLRVYYSPPTSFVIHNSNSQPSATTPSLSPQDSLLSGHLLKEATQRLVSMNSTNSGEPLSQAFDSPELLQASSSGLFTHRISDMGSPILSLRPSSPIGHSSQRRSSRSTLSAILDSWFADVGKSADDASDPDIEKQRMELEISENWRFISECIATIKKGNQPGIFSRRRLQKLMEEEMYRNSALALANMNVGHPVPKGQSHIADVFLDSWDQYKAYVWLFNQIGMGIRQSCRPLTTTFIDSRGDVVSAVGLAQAFRDLFTSQAERERVAHGGVCSAFCLLEMAHTHHHLLPKRRSAASQPPVVPHKVSQTPLAASVPTSRRQSIEVPISPRLKSDSEVQEKGSTSDSRKPFNVINPQNPTPSQPLSVVKQSQNDKYEGTDLTNSSGISMDMVKDVVLLSPFKSAVSLGYRYRHGRLFQMALQVSSSVKTLPPCISVPALRISLADHKSDNTTRTTSTASVSDGKDEKSEKEKGKEKEEIVDLKPEQLGSKIGHTYLFEEALINSTDSKLWTNMQFWEDLFLDTVAQERDLLGMNFNPEGLLEHYSHLTPVARKHLELSEDALLAEVMHNLIAFMVMARIPPDLICRKVRRLIAKSHTGLHYTQKITQLLDSLEWLRGNDIDLLPIASRQFTPETFSVYPAWIKDSEMLTMEIYGDFLLTRSPNGSVFCRWWFDQVINVTYSPMQYTIDFQTQLEKKIERFSFTSTDTTSLFASIASAISRARSKSPQGQIIEQLGGRVNVVDAETNAVGELDLNFDGFRLTFGGESQLIPFDRIKSCSSKMEDTFSFVINVDDHNDVVRNLKTDLAAILLNQWQRLIAVKTAKSPKLGSGVTTPMLSPSRTSSSNNINDFGR</sequence>
<feature type="domain" description="UDENN" evidence="11">
    <location>
        <begin position="1"/>
        <end position="474"/>
    </location>
</feature>
<dbReference type="PROSITE" id="PS50211">
    <property type="entry name" value="DENN"/>
    <property type="match status" value="1"/>
</dbReference>
<keyword evidence="6" id="KW-0963">Cytoplasm</keyword>
<proteinExistence type="inferred from homology"/>
<name>A0A068WVS7_ECHGR</name>
<evidence type="ECO:0000256" key="10">
    <source>
        <dbReference type="SAM" id="MobiDB-lite"/>
    </source>
</evidence>
<evidence type="ECO:0000256" key="6">
    <source>
        <dbReference type="ARBA" id="ARBA00022490"/>
    </source>
</evidence>
<evidence type="ECO:0000256" key="4">
    <source>
        <dbReference type="ARBA" id="ARBA00017868"/>
    </source>
</evidence>
<dbReference type="PANTHER" id="PTHR13008">
    <property type="entry name" value="MAP-KINASE ACTIVATING DEATH DOMAIN PROTEIN MADD /DENN/AEX-3 C.ELEGANS"/>
    <property type="match status" value="1"/>
</dbReference>
<keyword evidence="8" id="KW-0053">Apoptosis</keyword>
<evidence type="ECO:0000256" key="5">
    <source>
        <dbReference type="ARBA" id="ARBA00022475"/>
    </source>
</evidence>
<dbReference type="Pfam" id="PF25328">
    <property type="entry name" value="PH_MADD"/>
    <property type="match status" value="1"/>
</dbReference>
<dbReference type="Pfam" id="PF23629">
    <property type="entry name" value="Death_MADD"/>
    <property type="match status" value="1"/>
</dbReference>
<keyword evidence="12" id="KW-0808">Transferase</keyword>
<feature type="region of interest" description="Disordered" evidence="10">
    <location>
        <begin position="1079"/>
        <end position="1110"/>
    </location>
</feature>
<feature type="region of interest" description="Disordered" evidence="10">
    <location>
        <begin position="1457"/>
        <end position="1484"/>
    </location>
</feature>
<feature type="compositionally biased region" description="Basic and acidic residues" evidence="10">
    <location>
        <begin position="1094"/>
        <end position="1110"/>
    </location>
</feature>
<dbReference type="OrthoDB" id="6282239at2759"/>
<feature type="region of interest" description="Disordered" evidence="10">
    <location>
        <begin position="922"/>
        <end position="1016"/>
    </location>
</feature>
<evidence type="ECO:0000256" key="3">
    <source>
        <dbReference type="ARBA" id="ARBA00005978"/>
    </source>
</evidence>
<comment type="similarity">
    <text evidence="3">Belongs to the MADD family.</text>
</comment>
<keyword evidence="7" id="KW-0344">Guanine-nucleotide releasing factor</keyword>
<feature type="compositionally biased region" description="Polar residues" evidence="10">
    <location>
        <begin position="557"/>
        <end position="578"/>
    </location>
</feature>
<evidence type="ECO:0000313" key="13">
    <source>
        <dbReference type="Proteomes" id="UP000492820"/>
    </source>
</evidence>
<feature type="compositionally biased region" description="Polar residues" evidence="10">
    <location>
        <begin position="1462"/>
        <end position="1484"/>
    </location>
</feature>
<feature type="compositionally biased region" description="Basic and acidic residues" evidence="10">
    <location>
        <begin position="592"/>
        <end position="608"/>
    </location>
</feature>
<comment type="subcellular location">
    <subcellularLocation>
        <location evidence="1">Cell membrane</location>
    </subcellularLocation>
    <subcellularLocation>
        <location evidence="2">Cytoplasm</location>
    </subcellularLocation>
</comment>
<dbReference type="InterPro" id="IPR001194">
    <property type="entry name" value="cDENN_dom"/>
</dbReference>
<dbReference type="PANTHER" id="PTHR13008:SF7">
    <property type="entry name" value="MAP KINASE-ACTIVATING DEATH DOMAIN PROTEIN"/>
    <property type="match status" value="1"/>
</dbReference>
<evidence type="ECO:0000256" key="9">
    <source>
        <dbReference type="ARBA" id="ARBA00023136"/>
    </source>
</evidence>
<dbReference type="GO" id="GO:0006915">
    <property type="term" value="P:apoptotic process"/>
    <property type="evidence" value="ECO:0007669"/>
    <property type="project" value="UniProtKB-KW"/>
</dbReference>
<dbReference type="GO" id="GO:0042981">
    <property type="term" value="P:regulation of apoptotic process"/>
    <property type="evidence" value="ECO:0007669"/>
    <property type="project" value="TreeGrafter"/>
</dbReference>
<dbReference type="Proteomes" id="UP000492820">
    <property type="component" value="Unassembled WGS sequence"/>
</dbReference>
<dbReference type="SMART" id="SM00799">
    <property type="entry name" value="DENN"/>
    <property type="match status" value="1"/>
</dbReference>
<keyword evidence="9" id="KW-0472">Membrane</keyword>
<dbReference type="EMBL" id="LK028587">
    <property type="protein sequence ID" value="CDS22602.1"/>
    <property type="molecule type" value="Genomic_DNA"/>
</dbReference>
<evidence type="ECO:0000256" key="8">
    <source>
        <dbReference type="ARBA" id="ARBA00022703"/>
    </source>
</evidence>
<dbReference type="Pfam" id="PF02141">
    <property type="entry name" value="DENN"/>
    <property type="match status" value="1"/>
</dbReference>
<evidence type="ECO:0000256" key="2">
    <source>
        <dbReference type="ARBA" id="ARBA00004496"/>
    </source>
</evidence>
<dbReference type="InterPro" id="IPR043153">
    <property type="entry name" value="DENN_C"/>
</dbReference>
<dbReference type="SMART" id="SM00801">
    <property type="entry name" value="dDENN"/>
    <property type="match status" value="1"/>
</dbReference>
<dbReference type="Gene3D" id="3.40.50.11500">
    <property type="match status" value="1"/>
</dbReference>
<accession>A0A068WVS7</accession>
<evidence type="ECO:0000313" key="12">
    <source>
        <dbReference type="EMBL" id="CDS22602.1"/>
    </source>
</evidence>
<dbReference type="GO" id="GO:0016301">
    <property type="term" value="F:kinase activity"/>
    <property type="evidence" value="ECO:0007669"/>
    <property type="project" value="UniProtKB-KW"/>
</dbReference>
<dbReference type="InterPro" id="IPR056574">
    <property type="entry name" value="Death_MADD"/>
</dbReference>
<keyword evidence="12" id="KW-0418">Kinase</keyword>
<evidence type="ECO:0000256" key="7">
    <source>
        <dbReference type="ARBA" id="ARBA00022658"/>
    </source>
</evidence>
<feature type="region of interest" description="Disordered" evidence="10">
    <location>
        <begin position="557"/>
        <end position="613"/>
    </location>
</feature>
<protein>
    <recommendedName>
        <fullName evidence="4">MAP kinase-activating death domain protein</fullName>
    </recommendedName>
</protein>
<dbReference type="InterPro" id="IPR057469">
    <property type="entry name" value="PH_MADD"/>
</dbReference>
<evidence type="ECO:0000256" key="1">
    <source>
        <dbReference type="ARBA" id="ARBA00004236"/>
    </source>
</evidence>
<dbReference type="GO" id="GO:0005886">
    <property type="term" value="C:plasma membrane"/>
    <property type="evidence" value="ECO:0007669"/>
    <property type="project" value="UniProtKB-SubCell"/>
</dbReference>
<dbReference type="GO" id="GO:0032483">
    <property type="term" value="P:regulation of Rab protein signal transduction"/>
    <property type="evidence" value="ECO:0007669"/>
    <property type="project" value="TreeGrafter"/>
</dbReference>
<evidence type="ECO:0000313" key="14">
    <source>
        <dbReference type="WBParaSite" id="EgrG_001176400"/>
    </source>
</evidence>
<dbReference type="InterPro" id="IPR037516">
    <property type="entry name" value="Tripartite_DENN"/>
</dbReference>
<dbReference type="InterPro" id="IPR039980">
    <property type="entry name" value="MADD"/>
</dbReference>
<gene>
    <name evidence="12" type="ORF">EgrG_001176400</name>
</gene>
<dbReference type="WBParaSite" id="EgrG_001176400">
    <property type="protein sequence ID" value="EgrG_001176400"/>
    <property type="gene ID" value="EgrG_001176400"/>
</dbReference>
<dbReference type="InterPro" id="IPR005112">
    <property type="entry name" value="dDENN_dom"/>
</dbReference>
<dbReference type="GO" id="GO:0005085">
    <property type="term" value="F:guanyl-nucleotide exchange factor activity"/>
    <property type="evidence" value="ECO:0007669"/>
    <property type="project" value="UniProtKB-KW"/>
</dbReference>
<reference evidence="14" key="3">
    <citation type="submission" date="2020-10" db="UniProtKB">
        <authorList>
            <consortium name="WormBaseParasite"/>
        </authorList>
    </citation>
    <scope>IDENTIFICATION</scope>
</reference>
<dbReference type="GO" id="GO:0005829">
    <property type="term" value="C:cytosol"/>
    <property type="evidence" value="ECO:0007669"/>
    <property type="project" value="TreeGrafter"/>
</dbReference>
<reference evidence="12" key="2">
    <citation type="submission" date="2014-06" db="EMBL/GenBank/DDBJ databases">
        <authorList>
            <person name="Aslett M."/>
        </authorList>
    </citation>
    <scope>NUCLEOTIDE SEQUENCE</scope>
</reference>
<feature type="compositionally biased region" description="Polar residues" evidence="10">
    <location>
        <begin position="939"/>
        <end position="953"/>
    </location>
</feature>
<feature type="compositionally biased region" description="Polar residues" evidence="10">
    <location>
        <begin position="1083"/>
        <end position="1092"/>
    </location>
</feature>
<evidence type="ECO:0000259" key="11">
    <source>
        <dbReference type="PROSITE" id="PS50211"/>
    </source>
</evidence>
<organism evidence="12">
    <name type="scientific">Echinococcus granulosus</name>
    <name type="common">Hydatid tapeworm</name>
    <dbReference type="NCBI Taxonomy" id="6210"/>
    <lineage>
        <taxon>Eukaryota</taxon>
        <taxon>Metazoa</taxon>
        <taxon>Spiralia</taxon>
        <taxon>Lophotrochozoa</taxon>
        <taxon>Platyhelminthes</taxon>
        <taxon>Cestoda</taxon>
        <taxon>Eucestoda</taxon>
        <taxon>Cyclophyllidea</taxon>
        <taxon>Taeniidae</taxon>
        <taxon>Echinococcus</taxon>
        <taxon>Echinococcus granulosus group</taxon>
    </lineage>
</organism>
<reference evidence="12 13" key="1">
    <citation type="journal article" date="2013" name="Nature">
        <title>The genomes of four tapeworm species reveal adaptations to parasitism.</title>
        <authorList>
            <person name="Tsai I.J."/>
            <person name="Zarowiecki M."/>
            <person name="Holroyd N."/>
            <person name="Garciarrubio A."/>
            <person name="Sanchez-Flores A."/>
            <person name="Brooks K.L."/>
            <person name="Tracey A."/>
            <person name="Bobes R.J."/>
            <person name="Fragoso G."/>
            <person name="Sciutto E."/>
            <person name="Aslett M."/>
            <person name="Beasley H."/>
            <person name="Bennett H.M."/>
            <person name="Cai J."/>
            <person name="Camicia F."/>
            <person name="Clark R."/>
            <person name="Cucher M."/>
            <person name="De Silva N."/>
            <person name="Day T.A."/>
            <person name="Deplazes P."/>
            <person name="Estrada K."/>
            <person name="Fernandez C."/>
            <person name="Holland P.W."/>
            <person name="Hou J."/>
            <person name="Hu S."/>
            <person name="Huckvale T."/>
            <person name="Hung S.S."/>
            <person name="Kamenetzky L."/>
            <person name="Keane J.A."/>
            <person name="Kiss F."/>
            <person name="Koziol U."/>
            <person name="Lambert O."/>
            <person name="Liu K."/>
            <person name="Luo X."/>
            <person name="Luo Y."/>
            <person name="Macchiaroli N."/>
            <person name="Nichol S."/>
            <person name="Paps J."/>
            <person name="Parkinson J."/>
            <person name="Pouchkina-Stantcheva N."/>
            <person name="Riddiford N."/>
            <person name="Rosenzvit M."/>
            <person name="Salinas G."/>
            <person name="Wasmuth J.D."/>
            <person name="Zamanian M."/>
            <person name="Zheng Y."/>
            <person name="Cai X."/>
            <person name="Soberon X."/>
            <person name="Olson P.D."/>
            <person name="Laclette J.P."/>
            <person name="Brehm K."/>
            <person name="Berriman M."/>
            <person name="Garciarrubio A."/>
            <person name="Bobes R.J."/>
            <person name="Fragoso G."/>
            <person name="Sanchez-Flores A."/>
            <person name="Estrada K."/>
            <person name="Cevallos M.A."/>
            <person name="Morett E."/>
            <person name="Gonzalez V."/>
            <person name="Portillo T."/>
            <person name="Ochoa-Leyva A."/>
            <person name="Jose M.V."/>
            <person name="Sciutto E."/>
            <person name="Landa A."/>
            <person name="Jimenez L."/>
            <person name="Valdes V."/>
            <person name="Carrero J.C."/>
            <person name="Larralde C."/>
            <person name="Morales-Montor J."/>
            <person name="Limon-Lason J."/>
            <person name="Soberon X."/>
            <person name="Laclette J.P."/>
        </authorList>
    </citation>
    <scope>NUCLEOTIDE SEQUENCE [LARGE SCALE GENOMIC DNA]</scope>
</reference>
<keyword evidence="5" id="KW-1003">Cell membrane</keyword>